<accession>A0ABX8H1Z3</accession>
<name>A0ABX8H1Z3_9BACT</name>
<proteinExistence type="predicted"/>
<dbReference type="RefSeq" id="WP_144076568.1">
    <property type="nucleotide sequence ID" value="NZ_CP076129.1"/>
</dbReference>
<evidence type="ECO:0000313" key="2">
    <source>
        <dbReference type="Proteomes" id="UP000682802"/>
    </source>
</evidence>
<sequence>MNELIINNRFYAPYYIFIRCNKSQIDSIFERLELNKWTKLKQINSDKDIALTHKLFYSIWENGWLQIFDDWAYSLWYDSDFKSLLTELCKEFEIYYCSVGDIDSSYEFSYYKHGELSREYILDDSISGKEFIEKSYGQQLPFEDELNLINDEHDKILFIASKLGINVSNNINLINSYYLKDRDLETLF</sequence>
<protein>
    <recommendedName>
        <fullName evidence="3">DUF4240 domain-containing protein</fullName>
    </recommendedName>
</protein>
<evidence type="ECO:0000313" key="1">
    <source>
        <dbReference type="EMBL" id="QWG09925.1"/>
    </source>
</evidence>
<gene>
    <name evidence="1" type="ORF">KM029_19785</name>
</gene>
<dbReference type="EMBL" id="CP076129">
    <property type="protein sequence ID" value="QWG09925.1"/>
    <property type="molecule type" value="Genomic_DNA"/>
</dbReference>
<dbReference type="Proteomes" id="UP000682802">
    <property type="component" value="Chromosome 2"/>
</dbReference>
<reference evidence="1 2" key="1">
    <citation type="submission" date="2021-05" db="EMBL/GenBank/DDBJ databases">
        <title>Comparative genomic studies on the polysaccharide-degrading batcterial strains of the Flammeovirga genus.</title>
        <authorList>
            <person name="Zewei F."/>
            <person name="Zheng Z."/>
            <person name="Yu L."/>
            <person name="Ruyue G."/>
            <person name="Yanhong M."/>
            <person name="Yuanyuan C."/>
            <person name="Jingyan G."/>
            <person name="Wenjun H."/>
        </authorList>
    </citation>
    <scope>NUCLEOTIDE SEQUENCE [LARGE SCALE GENOMIC DNA]</scope>
    <source>
        <strain evidence="1 2">YS10</strain>
    </source>
</reference>
<keyword evidence="2" id="KW-1185">Reference proteome</keyword>
<evidence type="ECO:0008006" key="3">
    <source>
        <dbReference type="Google" id="ProtNLM"/>
    </source>
</evidence>
<organism evidence="1 2">
    <name type="scientific">Flammeovirga kamogawensis</name>
    <dbReference type="NCBI Taxonomy" id="373891"/>
    <lineage>
        <taxon>Bacteria</taxon>
        <taxon>Pseudomonadati</taxon>
        <taxon>Bacteroidota</taxon>
        <taxon>Cytophagia</taxon>
        <taxon>Cytophagales</taxon>
        <taxon>Flammeovirgaceae</taxon>
        <taxon>Flammeovirga</taxon>
    </lineage>
</organism>